<dbReference type="Proteomes" id="UP001216674">
    <property type="component" value="Unassembled WGS sequence"/>
</dbReference>
<keyword evidence="2" id="KW-1185">Reference proteome</keyword>
<organism evidence="1 2">
    <name type="scientific">Cupriavidus basilensis</name>
    <dbReference type="NCBI Taxonomy" id="68895"/>
    <lineage>
        <taxon>Bacteria</taxon>
        <taxon>Pseudomonadati</taxon>
        <taxon>Pseudomonadota</taxon>
        <taxon>Betaproteobacteria</taxon>
        <taxon>Burkholderiales</taxon>
        <taxon>Burkholderiaceae</taxon>
        <taxon>Cupriavidus</taxon>
    </lineage>
</organism>
<dbReference type="RefSeq" id="WP_276266077.1">
    <property type="nucleotide sequence ID" value="NZ_JARJLM010000339.1"/>
</dbReference>
<sequence length="98" mass="10990">MLMALFVWPGAVRYPVSRAPMSRRERAIPQHPEIWHIPAGALQHQHVAALPALVGVRGCAFTRGQVRRFFKIRVGRQVSWPAGLAFASIARQHLRTSS</sequence>
<comment type="caution">
    <text evidence="1">The sequence shown here is derived from an EMBL/GenBank/DDBJ whole genome shotgun (WGS) entry which is preliminary data.</text>
</comment>
<reference evidence="1 2" key="1">
    <citation type="submission" date="2023-03" db="EMBL/GenBank/DDBJ databases">
        <title>Draft assemblies of triclosan tolerant bacteria isolated from returned activated sludge.</title>
        <authorList>
            <person name="Van Hamelsveld S."/>
        </authorList>
    </citation>
    <scope>NUCLEOTIDE SEQUENCE [LARGE SCALE GENOMIC DNA]</scope>
    <source>
        <strain evidence="1 2">GW210010_S58</strain>
    </source>
</reference>
<accession>A0ABT6ARG4</accession>
<gene>
    <name evidence="1" type="ORF">P3W85_19965</name>
</gene>
<evidence type="ECO:0000313" key="1">
    <source>
        <dbReference type="EMBL" id="MDF3835220.1"/>
    </source>
</evidence>
<protein>
    <recommendedName>
        <fullName evidence="3">Secreted protein</fullName>
    </recommendedName>
</protein>
<evidence type="ECO:0000313" key="2">
    <source>
        <dbReference type="Proteomes" id="UP001216674"/>
    </source>
</evidence>
<evidence type="ECO:0008006" key="3">
    <source>
        <dbReference type="Google" id="ProtNLM"/>
    </source>
</evidence>
<name>A0ABT6ARG4_9BURK</name>
<dbReference type="EMBL" id="JARJLM010000339">
    <property type="protein sequence ID" value="MDF3835220.1"/>
    <property type="molecule type" value="Genomic_DNA"/>
</dbReference>
<proteinExistence type="predicted"/>